<dbReference type="EMBL" id="JAGMUV010000022">
    <property type="protein sequence ID" value="KAH7124192.1"/>
    <property type="molecule type" value="Genomic_DNA"/>
</dbReference>
<dbReference type="AlphaFoldDB" id="A0A9P9DSD2"/>
<accession>A0A9P9DSD2</accession>
<reference evidence="1" key="1">
    <citation type="journal article" date="2021" name="Nat. Commun.">
        <title>Genetic determinants of endophytism in the Arabidopsis root mycobiome.</title>
        <authorList>
            <person name="Mesny F."/>
            <person name="Miyauchi S."/>
            <person name="Thiergart T."/>
            <person name="Pickel B."/>
            <person name="Atanasova L."/>
            <person name="Karlsson M."/>
            <person name="Huettel B."/>
            <person name="Barry K.W."/>
            <person name="Haridas S."/>
            <person name="Chen C."/>
            <person name="Bauer D."/>
            <person name="Andreopoulos W."/>
            <person name="Pangilinan J."/>
            <person name="LaButti K."/>
            <person name="Riley R."/>
            <person name="Lipzen A."/>
            <person name="Clum A."/>
            <person name="Drula E."/>
            <person name="Henrissat B."/>
            <person name="Kohler A."/>
            <person name="Grigoriev I.V."/>
            <person name="Martin F.M."/>
            <person name="Hacquard S."/>
        </authorList>
    </citation>
    <scope>NUCLEOTIDE SEQUENCE</scope>
    <source>
        <strain evidence="1">MPI-CAGE-AT-0147</strain>
    </source>
</reference>
<dbReference type="Proteomes" id="UP000738349">
    <property type="component" value="Unassembled WGS sequence"/>
</dbReference>
<dbReference type="OrthoDB" id="5097048at2759"/>
<evidence type="ECO:0000313" key="2">
    <source>
        <dbReference type="Proteomes" id="UP000738349"/>
    </source>
</evidence>
<evidence type="ECO:0000313" key="1">
    <source>
        <dbReference type="EMBL" id="KAH7124192.1"/>
    </source>
</evidence>
<gene>
    <name evidence="1" type="ORF">EDB81DRAFT_213795</name>
</gene>
<keyword evidence="2" id="KW-1185">Reference proteome</keyword>
<comment type="caution">
    <text evidence="1">The sequence shown here is derived from an EMBL/GenBank/DDBJ whole genome shotgun (WGS) entry which is preliminary data.</text>
</comment>
<proteinExistence type="predicted"/>
<name>A0A9P9DSD2_9HYPO</name>
<protein>
    <submittedName>
        <fullName evidence="1">Uncharacterized protein</fullName>
    </submittedName>
</protein>
<sequence length="114" mass="12461">MGQFSVQSRGAAARSARAYLAGDYVTRTTRQNPSPSRKMTITEIAALHHAETPLTKKYISLIRAGKLLPSDSKGGQPRALTASEERALIHFIRSVEKSAFAVTEPAIRNYASFI</sequence>
<organism evidence="1 2">
    <name type="scientific">Dactylonectria macrodidyma</name>
    <dbReference type="NCBI Taxonomy" id="307937"/>
    <lineage>
        <taxon>Eukaryota</taxon>
        <taxon>Fungi</taxon>
        <taxon>Dikarya</taxon>
        <taxon>Ascomycota</taxon>
        <taxon>Pezizomycotina</taxon>
        <taxon>Sordariomycetes</taxon>
        <taxon>Hypocreomycetidae</taxon>
        <taxon>Hypocreales</taxon>
        <taxon>Nectriaceae</taxon>
        <taxon>Dactylonectria</taxon>
    </lineage>
</organism>